<dbReference type="EMBL" id="MFVH01000019">
    <property type="protein sequence ID" value="OGI91923.1"/>
    <property type="molecule type" value="Genomic_DNA"/>
</dbReference>
<gene>
    <name evidence="1" type="ORF">A2933_01570</name>
</gene>
<dbReference type="PANTHER" id="PTHR37833">
    <property type="entry name" value="LIPOPROTEIN-RELATED"/>
    <property type="match status" value="1"/>
</dbReference>
<dbReference type="Pfam" id="PF07610">
    <property type="entry name" value="DUF1573"/>
    <property type="match status" value="1"/>
</dbReference>
<evidence type="ECO:0000313" key="2">
    <source>
        <dbReference type="Proteomes" id="UP000179381"/>
    </source>
</evidence>
<sequence>MKNILSILIVIVVLGGLVYLARPTGEKQEVQGMEDMQMNEEQAGSAQGSLIALDHDNFDFGEVSMANGKVNHMFKIKNTGNEAITIEKMYTSCMCTTAELMVRGSTWGPYGMPGHMSIPKIGEVLNPGEEAEIETIFDPAAHGPAGIGRIERQVTVENSSGASLELKFVAVVTP</sequence>
<comment type="caution">
    <text evidence="1">The sequence shown here is derived from an EMBL/GenBank/DDBJ whole genome shotgun (WGS) entry which is preliminary data.</text>
</comment>
<proteinExistence type="predicted"/>
<name>A0A1F6XCS5_9BACT</name>
<dbReference type="AlphaFoldDB" id="A0A1F6XCS5"/>
<dbReference type="InterPro" id="IPR013783">
    <property type="entry name" value="Ig-like_fold"/>
</dbReference>
<accession>A0A1F6XCS5</accession>
<dbReference type="PANTHER" id="PTHR37833:SF1">
    <property type="entry name" value="SIGNAL PEPTIDE PROTEIN"/>
    <property type="match status" value="1"/>
</dbReference>
<dbReference type="Gene3D" id="2.60.40.10">
    <property type="entry name" value="Immunoglobulins"/>
    <property type="match status" value="1"/>
</dbReference>
<organism evidence="1 2">
    <name type="scientific">Candidatus Nomurabacteria bacterium RIFCSPLOWO2_01_FULL_46_18</name>
    <dbReference type="NCBI Taxonomy" id="1801783"/>
    <lineage>
        <taxon>Bacteria</taxon>
        <taxon>Candidatus Nomuraibacteriota</taxon>
    </lineage>
</organism>
<protein>
    <recommendedName>
        <fullName evidence="3">DUF1573 domain-containing protein</fullName>
    </recommendedName>
</protein>
<dbReference type="Proteomes" id="UP000179381">
    <property type="component" value="Unassembled WGS sequence"/>
</dbReference>
<dbReference type="InterPro" id="IPR011467">
    <property type="entry name" value="DUF1573"/>
</dbReference>
<evidence type="ECO:0008006" key="3">
    <source>
        <dbReference type="Google" id="ProtNLM"/>
    </source>
</evidence>
<evidence type="ECO:0000313" key="1">
    <source>
        <dbReference type="EMBL" id="OGI91923.1"/>
    </source>
</evidence>
<reference evidence="1 2" key="1">
    <citation type="journal article" date="2016" name="Nat. Commun.">
        <title>Thousands of microbial genomes shed light on interconnected biogeochemical processes in an aquifer system.</title>
        <authorList>
            <person name="Anantharaman K."/>
            <person name="Brown C.T."/>
            <person name="Hug L.A."/>
            <person name="Sharon I."/>
            <person name="Castelle C.J."/>
            <person name="Probst A.J."/>
            <person name="Thomas B.C."/>
            <person name="Singh A."/>
            <person name="Wilkins M.J."/>
            <person name="Karaoz U."/>
            <person name="Brodie E.L."/>
            <person name="Williams K.H."/>
            <person name="Hubbard S.S."/>
            <person name="Banfield J.F."/>
        </authorList>
    </citation>
    <scope>NUCLEOTIDE SEQUENCE [LARGE SCALE GENOMIC DNA]</scope>
</reference>